<sequence length="221" mass="25169">MKKQKSVLMVVAKYPATFGHTSVINYLCKELNELGYRAAIGAFSFDSDPPFGIEKIKLSKRKLLTTGISYLDFDIIQAHQGRVLYYLCTIKPTKPILFHYHGASNKIQETNFKFAMWRYRNKISKITSVSYAGINQMKQLVKDISAEVVYNGVDTKLFNPDLPTPHKKGTPQLLFVSGLRKYKKTKILIESMPSILEKFPDAHLQIVGEGEDYTVLEDIIK</sequence>
<organism evidence="3">
    <name type="scientific">marine metagenome</name>
    <dbReference type="NCBI Taxonomy" id="408172"/>
    <lineage>
        <taxon>unclassified sequences</taxon>
        <taxon>metagenomes</taxon>
        <taxon>ecological metagenomes</taxon>
    </lineage>
</organism>
<dbReference type="InterPro" id="IPR001296">
    <property type="entry name" value="Glyco_trans_1"/>
</dbReference>
<evidence type="ECO:0000259" key="1">
    <source>
        <dbReference type="Pfam" id="PF00534"/>
    </source>
</evidence>
<evidence type="ECO:0000313" key="3">
    <source>
        <dbReference type="EMBL" id="SVE26289.1"/>
    </source>
</evidence>
<name>A0A383C2K4_9ZZZZ</name>
<dbReference type="Gene3D" id="3.40.50.2000">
    <property type="entry name" value="Glycogen Phosphorylase B"/>
    <property type="match status" value="2"/>
</dbReference>
<dbReference type="PANTHER" id="PTHR45947">
    <property type="entry name" value="SULFOQUINOVOSYL TRANSFERASE SQD2"/>
    <property type="match status" value="1"/>
</dbReference>
<feature type="domain" description="Glycosyl transferase family 1" evidence="1">
    <location>
        <begin position="165"/>
        <end position="220"/>
    </location>
</feature>
<feature type="domain" description="Glycosyltransferase subfamily 4-like N-terminal" evidence="2">
    <location>
        <begin position="26"/>
        <end position="156"/>
    </location>
</feature>
<dbReference type="PANTHER" id="PTHR45947:SF3">
    <property type="entry name" value="SULFOQUINOVOSYL TRANSFERASE SQD2"/>
    <property type="match status" value="1"/>
</dbReference>
<dbReference type="AlphaFoldDB" id="A0A383C2K4"/>
<evidence type="ECO:0000259" key="2">
    <source>
        <dbReference type="Pfam" id="PF13439"/>
    </source>
</evidence>
<feature type="non-terminal residue" evidence="3">
    <location>
        <position position="221"/>
    </location>
</feature>
<dbReference type="InterPro" id="IPR028098">
    <property type="entry name" value="Glyco_trans_4-like_N"/>
</dbReference>
<dbReference type="SUPFAM" id="SSF53756">
    <property type="entry name" value="UDP-Glycosyltransferase/glycogen phosphorylase"/>
    <property type="match status" value="1"/>
</dbReference>
<protein>
    <submittedName>
        <fullName evidence="3">Uncharacterized protein</fullName>
    </submittedName>
</protein>
<reference evidence="3" key="1">
    <citation type="submission" date="2018-05" db="EMBL/GenBank/DDBJ databases">
        <authorList>
            <person name="Lanie J.A."/>
            <person name="Ng W.-L."/>
            <person name="Kazmierczak K.M."/>
            <person name="Andrzejewski T.M."/>
            <person name="Davidsen T.M."/>
            <person name="Wayne K.J."/>
            <person name="Tettelin H."/>
            <person name="Glass J.I."/>
            <person name="Rusch D."/>
            <person name="Podicherti R."/>
            <person name="Tsui H.-C.T."/>
            <person name="Winkler M.E."/>
        </authorList>
    </citation>
    <scope>NUCLEOTIDE SEQUENCE</scope>
</reference>
<dbReference type="EMBL" id="UINC01205219">
    <property type="protein sequence ID" value="SVE26289.1"/>
    <property type="molecule type" value="Genomic_DNA"/>
</dbReference>
<accession>A0A383C2K4</accession>
<proteinExistence type="predicted"/>
<dbReference type="Pfam" id="PF13439">
    <property type="entry name" value="Glyco_transf_4"/>
    <property type="match status" value="1"/>
</dbReference>
<dbReference type="InterPro" id="IPR050194">
    <property type="entry name" value="Glycosyltransferase_grp1"/>
</dbReference>
<dbReference type="CDD" id="cd03801">
    <property type="entry name" value="GT4_PimA-like"/>
    <property type="match status" value="1"/>
</dbReference>
<gene>
    <name evidence="3" type="ORF">METZ01_LOCUS479143</name>
</gene>
<dbReference type="Pfam" id="PF00534">
    <property type="entry name" value="Glycos_transf_1"/>
    <property type="match status" value="1"/>
</dbReference>
<dbReference type="GO" id="GO:0016757">
    <property type="term" value="F:glycosyltransferase activity"/>
    <property type="evidence" value="ECO:0007669"/>
    <property type="project" value="InterPro"/>
</dbReference>